<dbReference type="eggNOG" id="ENOG502T4MA">
    <property type="taxonomic scope" value="Eukaryota"/>
</dbReference>
<dbReference type="Proteomes" id="UP000008782">
    <property type="component" value="Unassembled WGS sequence"/>
</dbReference>
<keyword evidence="3" id="KW-1185">Reference proteome</keyword>
<proteinExistence type="predicted"/>
<protein>
    <recommendedName>
        <fullName evidence="4">AIG2-like family protein</fullName>
    </recommendedName>
</protein>
<accession>E3QUB2</accession>
<reference evidence="3" key="1">
    <citation type="journal article" date="2012" name="Nat. Genet.">
        <title>Lifestyle transitions in plant pathogenic Colletotrichum fungi deciphered by genome and transcriptome analyses.</title>
        <authorList>
            <person name="O'Connell R.J."/>
            <person name="Thon M.R."/>
            <person name="Hacquard S."/>
            <person name="Amyotte S.G."/>
            <person name="Kleemann J."/>
            <person name="Torres M.F."/>
            <person name="Damm U."/>
            <person name="Buiate E.A."/>
            <person name="Epstein L."/>
            <person name="Alkan N."/>
            <person name="Altmueller J."/>
            <person name="Alvarado-Balderrama L."/>
            <person name="Bauser C.A."/>
            <person name="Becker C."/>
            <person name="Birren B.W."/>
            <person name="Chen Z."/>
            <person name="Choi J."/>
            <person name="Crouch J.A."/>
            <person name="Duvick J.P."/>
            <person name="Farman M.A."/>
            <person name="Gan P."/>
            <person name="Heiman D."/>
            <person name="Henrissat B."/>
            <person name="Howard R.J."/>
            <person name="Kabbage M."/>
            <person name="Koch C."/>
            <person name="Kracher B."/>
            <person name="Kubo Y."/>
            <person name="Law A.D."/>
            <person name="Lebrun M.-H."/>
            <person name="Lee Y.-H."/>
            <person name="Miyara I."/>
            <person name="Moore N."/>
            <person name="Neumann U."/>
            <person name="Nordstroem K."/>
            <person name="Panaccione D.G."/>
            <person name="Panstruga R."/>
            <person name="Place M."/>
            <person name="Proctor R.H."/>
            <person name="Prusky D."/>
            <person name="Rech G."/>
            <person name="Reinhardt R."/>
            <person name="Rollins J.A."/>
            <person name="Rounsley S."/>
            <person name="Schardl C.L."/>
            <person name="Schwartz D.C."/>
            <person name="Shenoy N."/>
            <person name="Shirasu K."/>
            <person name="Sikhakolli U.R."/>
            <person name="Stueber K."/>
            <person name="Sukno S.A."/>
            <person name="Sweigard J.A."/>
            <person name="Takano Y."/>
            <person name="Takahara H."/>
            <person name="Trail F."/>
            <person name="van der Does H.C."/>
            <person name="Voll L.M."/>
            <person name="Will I."/>
            <person name="Young S."/>
            <person name="Zeng Q."/>
            <person name="Zhang J."/>
            <person name="Zhou S."/>
            <person name="Dickman M.B."/>
            <person name="Schulze-Lefert P."/>
            <person name="Ver Loren van Themaat E."/>
            <person name="Ma L.-J."/>
            <person name="Vaillancourt L.J."/>
        </authorList>
    </citation>
    <scope>NUCLEOTIDE SEQUENCE [LARGE SCALE GENOMIC DNA]</scope>
    <source>
        <strain evidence="3">M1.001 / M2 / FGSC 10212</strain>
    </source>
</reference>
<organism evidence="3">
    <name type="scientific">Colletotrichum graminicola (strain M1.001 / M2 / FGSC 10212)</name>
    <name type="common">Maize anthracnose fungus</name>
    <name type="synonym">Glomerella graminicola</name>
    <dbReference type="NCBI Taxonomy" id="645133"/>
    <lineage>
        <taxon>Eukaryota</taxon>
        <taxon>Fungi</taxon>
        <taxon>Dikarya</taxon>
        <taxon>Ascomycota</taxon>
        <taxon>Pezizomycotina</taxon>
        <taxon>Sordariomycetes</taxon>
        <taxon>Hypocreomycetidae</taxon>
        <taxon>Glomerellales</taxon>
        <taxon>Glomerellaceae</taxon>
        <taxon>Colletotrichum</taxon>
        <taxon>Colletotrichum graminicola species complex</taxon>
    </lineage>
</organism>
<dbReference type="HOGENOM" id="CLU_1503330_0_0_1"/>
<dbReference type="AlphaFoldDB" id="E3QUB2"/>
<dbReference type="Gene3D" id="3.10.490.10">
    <property type="entry name" value="Gamma-glutamyl cyclotransferase-like"/>
    <property type="match status" value="1"/>
</dbReference>
<evidence type="ECO:0000313" key="3">
    <source>
        <dbReference type="Proteomes" id="UP000008782"/>
    </source>
</evidence>
<dbReference type="EMBL" id="GG697380">
    <property type="protein sequence ID" value="EFQ34450.1"/>
    <property type="molecule type" value="Genomic_DNA"/>
</dbReference>
<dbReference type="OrthoDB" id="1044435at2759"/>
<dbReference type="GeneID" id="24414959"/>
<dbReference type="VEuPathDB" id="FungiDB:GLRG_09594"/>
<evidence type="ECO:0000256" key="1">
    <source>
        <dbReference type="SAM" id="MobiDB-lite"/>
    </source>
</evidence>
<feature type="region of interest" description="Disordered" evidence="1">
    <location>
        <begin position="138"/>
        <end position="166"/>
    </location>
</feature>
<feature type="compositionally biased region" description="Gly residues" evidence="1">
    <location>
        <begin position="148"/>
        <end position="158"/>
    </location>
</feature>
<name>E3QUB2_COLGM</name>
<evidence type="ECO:0000313" key="2">
    <source>
        <dbReference type="EMBL" id="EFQ34450.1"/>
    </source>
</evidence>
<sequence length="179" mass="19208">MSSSRMPSSRRPSSNSSLSKNHIFLYGIWSQPKTLYNLILSNSDPDPLLTERFAFIQATLSDDPLQSPLSDRRGASIKGVYVTGLTEAEIQKMDSFLTDCARHEVFVQFICRHGKNCTRKAFVWIPRSPAIDGIQAWDAAPPSRPSGGANGGANGGARGFNPGATQGSNLTFGGAAFAA</sequence>
<gene>
    <name evidence="2" type="ORF">GLRG_09594</name>
</gene>
<dbReference type="RefSeq" id="XP_008098470.1">
    <property type="nucleotide sequence ID" value="XM_008100279.1"/>
</dbReference>
<evidence type="ECO:0008006" key="4">
    <source>
        <dbReference type="Google" id="ProtNLM"/>
    </source>
</evidence>